<feature type="non-terminal residue" evidence="2">
    <location>
        <position position="1"/>
    </location>
</feature>
<dbReference type="AlphaFoldDB" id="A0A8S2M6J3"/>
<dbReference type="EMBL" id="CAJOBJ010000132">
    <property type="protein sequence ID" value="CAF3797754.1"/>
    <property type="molecule type" value="Genomic_DNA"/>
</dbReference>
<evidence type="ECO:0000313" key="2">
    <source>
        <dbReference type="EMBL" id="CAF3926227.1"/>
    </source>
</evidence>
<evidence type="ECO:0000313" key="1">
    <source>
        <dbReference type="EMBL" id="CAF3797754.1"/>
    </source>
</evidence>
<protein>
    <recommendedName>
        <fullName evidence="4">Zinc finger MYM-type protein 1-like</fullName>
    </recommendedName>
</protein>
<sequence length="261" mass="29926">IKDVCFSLMADETRDVFGREQLSVVTRVVAPYLSEFYSIINKNFTYFHASSVTNEPFKSVQQTLNLGKKNCSSSATTIKKWAETKWDSRWTSINSIIQNYKVLIKSLEELEDEGTKRSTDARGPLLALTEPLFVVTIFILDCLLDKIKILSDQLNSLDFGKAHTFISSVINQISTLRTEEEFCKLYDKIIEFSVENNIDLSVKNNIDLSVKNNIDLSVKNKEKRLKTTSTRFANCFITATIGQREEIDNKNKFRIYFPSIQ</sequence>
<gene>
    <name evidence="2" type="ORF">BYL167_LOCUS9757</name>
    <name evidence="1" type="ORF">GIL414_LOCUS911</name>
</gene>
<comment type="caution">
    <text evidence="2">The sequence shown here is derived from an EMBL/GenBank/DDBJ whole genome shotgun (WGS) entry which is preliminary data.</text>
</comment>
<evidence type="ECO:0008006" key="4">
    <source>
        <dbReference type="Google" id="ProtNLM"/>
    </source>
</evidence>
<dbReference type="Proteomes" id="UP000681720">
    <property type="component" value="Unassembled WGS sequence"/>
</dbReference>
<evidence type="ECO:0000313" key="3">
    <source>
        <dbReference type="Proteomes" id="UP000681967"/>
    </source>
</evidence>
<proteinExistence type="predicted"/>
<dbReference type="Proteomes" id="UP000681967">
    <property type="component" value="Unassembled WGS sequence"/>
</dbReference>
<name>A0A8S2M6J3_9BILA</name>
<organism evidence="2 3">
    <name type="scientific">Rotaria magnacalcarata</name>
    <dbReference type="NCBI Taxonomy" id="392030"/>
    <lineage>
        <taxon>Eukaryota</taxon>
        <taxon>Metazoa</taxon>
        <taxon>Spiralia</taxon>
        <taxon>Gnathifera</taxon>
        <taxon>Rotifera</taxon>
        <taxon>Eurotatoria</taxon>
        <taxon>Bdelloidea</taxon>
        <taxon>Philodinida</taxon>
        <taxon>Philodinidae</taxon>
        <taxon>Rotaria</taxon>
    </lineage>
</organism>
<dbReference type="EMBL" id="CAJOBH010002854">
    <property type="protein sequence ID" value="CAF3926227.1"/>
    <property type="molecule type" value="Genomic_DNA"/>
</dbReference>
<accession>A0A8S2M6J3</accession>
<reference evidence="2" key="1">
    <citation type="submission" date="2021-02" db="EMBL/GenBank/DDBJ databases">
        <authorList>
            <person name="Nowell W R."/>
        </authorList>
    </citation>
    <scope>NUCLEOTIDE SEQUENCE</scope>
</reference>